<accession>A0A0F9UDL7</accession>
<proteinExistence type="predicted"/>
<comment type="caution">
    <text evidence="1">The sequence shown here is derived from an EMBL/GenBank/DDBJ whole genome shotgun (WGS) entry which is preliminary data.</text>
</comment>
<organism evidence="1">
    <name type="scientific">marine sediment metagenome</name>
    <dbReference type="NCBI Taxonomy" id="412755"/>
    <lineage>
        <taxon>unclassified sequences</taxon>
        <taxon>metagenomes</taxon>
        <taxon>ecological metagenomes</taxon>
    </lineage>
</organism>
<gene>
    <name evidence="1" type="ORF">LCGC14_0277910</name>
</gene>
<dbReference type="AlphaFoldDB" id="A0A0F9UDL7"/>
<reference evidence="1" key="1">
    <citation type="journal article" date="2015" name="Nature">
        <title>Complex archaea that bridge the gap between prokaryotes and eukaryotes.</title>
        <authorList>
            <person name="Spang A."/>
            <person name="Saw J.H."/>
            <person name="Jorgensen S.L."/>
            <person name="Zaremba-Niedzwiedzka K."/>
            <person name="Martijn J."/>
            <person name="Lind A.E."/>
            <person name="van Eijk R."/>
            <person name="Schleper C."/>
            <person name="Guy L."/>
            <person name="Ettema T.J."/>
        </authorList>
    </citation>
    <scope>NUCLEOTIDE SEQUENCE</scope>
</reference>
<evidence type="ECO:0000313" key="1">
    <source>
        <dbReference type="EMBL" id="KKN85472.1"/>
    </source>
</evidence>
<protein>
    <submittedName>
        <fullName evidence="1">Uncharacterized protein</fullName>
    </submittedName>
</protein>
<sequence length="94" mass="11466">MDWVEFVIQNWAMLDLRFRWSKPKHPRYDWRGEYIHHMNRWPGYERNRLYIPISFMSDAGYIDLIKKSFHVTSDIEGSKAKLKEVFDYLTEHAG</sequence>
<dbReference type="EMBL" id="LAZR01000158">
    <property type="protein sequence ID" value="KKN85472.1"/>
    <property type="molecule type" value="Genomic_DNA"/>
</dbReference>
<name>A0A0F9UDL7_9ZZZZ</name>